<dbReference type="SUPFAM" id="SSF48452">
    <property type="entry name" value="TPR-like"/>
    <property type="match status" value="1"/>
</dbReference>
<dbReference type="InterPro" id="IPR011990">
    <property type="entry name" value="TPR-like_helical_dom_sf"/>
</dbReference>
<dbReference type="Gene3D" id="3.30.1150.10">
    <property type="match status" value="1"/>
</dbReference>
<dbReference type="Gene3D" id="1.25.40.10">
    <property type="entry name" value="Tetratricopeptide repeat domain"/>
    <property type="match status" value="1"/>
</dbReference>
<feature type="domain" description="VIT" evidence="2">
    <location>
        <begin position="18"/>
        <end position="146"/>
    </location>
</feature>
<dbReference type="Gene3D" id="3.40.50.410">
    <property type="entry name" value="von Willebrand factor, type A domain"/>
    <property type="match status" value="1"/>
</dbReference>
<name>A0ABW5LNE3_9FLAO</name>
<sequence>MNKVYASFLFLLFSFLVSAQEIPVLKVSDKPIGLSSLDIKVDVVGNIATTTYDMLFYNPTDTVLEGELSFPLGEGHDVSRFALDVNGKLREAVVVEKELGRIAFEAVVRKRVDPALLEKGTGNTYKARIYPIPANGYKRIVLAYEQELVYTDTAHYYNLPLSFKNKLDHFSLKIVVFDQKSKPIIEKGQLSGLEFSNWEKQYSTTVTKKNYIPNKDLLIKIPVPLDTEKVITSENYFYVYKTVQPENRLRDKSDEITIYWDASLSMKHRDLQKELDFLNAYFLYIPDINVNFIAFSNLIVSEDTFRIKDGNWKSLRNKIETISYDGGTSYDSLFGRKQASDAVFLFSDGITSLSDESAIGSNRPVFILNSIVKANHSFLKNNAEKTNGAYINLKTKSIEDAMVAVKYEPFKFLGYESKTKKGEAYPNVPVGLSYDFSISGKDFTKGETLLLHFGYGNEITKSIRIKIDASPIKSVDVNRIWAQKKLNHLQRDAKNNKEQITALGKNYSLVTDYTSLIVLEDVQDYIAYQITPPEELLEEYNRILASKDGIKKGLARRLSGTMDDTEEEIPVEQNFEIVQEEKIVEGFLAEPLLRSVNDDLEEIVEEDEIVDVEEDEELLSIPFSVIEQVPVFPGCEQNNTNEDRKKCFSDSVKNLINRSFNSEIANDFNLSPGTKRIYARFMIDREGDVVNIEVRAPHNTLAEEAIRVLKLLPRMTPGRQRNIAVDVSYVLPIVLNVKDIGASSGTYTEEDNVILRANTVPSNRSISSSRPNIRKPSFRKYTGDLTIKDRKVILDYLVVLRKAKNKEEAYKMYLKQREQYIKLPAYFVDVSNHFRERYNEEVYASRILSNIPETDFDNYELLKVYAYQLQANHYNTQAVFIFKRILELRPEDSQSYRDLALAYENDGKCQEALNLLNSIVSGEIYENSKRRVFKGIENISKNEIRTLVHKYKDDLDLSKIDKELLLPVTYDIRVTTDWNHNDTDIDLHIIDPNLEECYYSHNKTSIGGHMSQDMTEGFGPEEFTLKEAIKGTYFIKIKYYGDRYQKVENPTFMKVTMFKNYGSKEEVRETKIIRLTKKDNEEVIAKIVF</sequence>
<organism evidence="3 4">
    <name type="scientific">Aquimarina rubra</name>
    <dbReference type="NCBI Taxonomy" id="1920033"/>
    <lineage>
        <taxon>Bacteria</taxon>
        <taxon>Pseudomonadati</taxon>
        <taxon>Bacteroidota</taxon>
        <taxon>Flavobacteriia</taxon>
        <taxon>Flavobacteriales</taxon>
        <taxon>Flavobacteriaceae</taxon>
        <taxon>Aquimarina</taxon>
    </lineage>
</organism>
<dbReference type="SUPFAM" id="SSF74653">
    <property type="entry name" value="TolA/TonB C-terminal domain"/>
    <property type="match status" value="1"/>
</dbReference>
<dbReference type="InterPro" id="IPR019220">
    <property type="entry name" value="DUF2135"/>
</dbReference>
<reference evidence="4" key="1">
    <citation type="journal article" date="2019" name="Int. J. Syst. Evol. Microbiol.">
        <title>The Global Catalogue of Microorganisms (GCM) 10K type strain sequencing project: providing services to taxonomists for standard genome sequencing and annotation.</title>
        <authorList>
            <consortium name="The Broad Institute Genomics Platform"/>
            <consortium name="The Broad Institute Genome Sequencing Center for Infectious Disease"/>
            <person name="Wu L."/>
            <person name="Ma J."/>
        </authorList>
    </citation>
    <scope>NUCLEOTIDE SEQUENCE [LARGE SCALE GENOMIC DNA]</scope>
    <source>
        <strain evidence="4">KCTC 52274</strain>
    </source>
</reference>
<gene>
    <name evidence="3" type="ORF">ACFSR1_21835</name>
</gene>
<feature type="signal peptide" evidence="1">
    <location>
        <begin position="1"/>
        <end position="19"/>
    </location>
</feature>
<protein>
    <submittedName>
        <fullName evidence="3">VIT domain-containing protein</fullName>
    </submittedName>
</protein>
<dbReference type="Gene3D" id="2.60.120.380">
    <property type="match status" value="1"/>
</dbReference>
<evidence type="ECO:0000259" key="2">
    <source>
        <dbReference type="PROSITE" id="PS51468"/>
    </source>
</evidence>
<keyword evidence="1" id="KW-0732">Signal</keyword>
<dbReference type="Proteomes" id="UP001597319">
    <property type="component" value="Unassembled WGS sequence"/>
</dbReference>
<dbReference type="SUPFAM" id="SSF53300">
    <property type="entry name" value="vWA-like"/>
    <property type="match status" value="1"/>
</dbReference>
<dbReference type="RefSeq" id="WP_378295154.1">
    <property type="nucleotide sequence ID" value="NZ_JBHULE010000035.1"/>
</dbReference>
<dbReference type="InterPro" id="IPR036465">
    <property type="entry name" value="vWFA_dom_sf"/>
</dbReference>
<accession>A0ABW5LNE3</accession>
<evidence type="ECO:0000256" key="1">
    <source>
        <dbReference type="SAM" id="SignalP"/>
    </source>
</evidence>
<proteinExistence type="predicted"/>
<dbReference type="InterPro" id="IPR013694">
    <property type="entry name" value="VIT"/>
</dbReference>
<dbReference type="PROSITE" id="PS51468">
    <property type="entry name" value="VIT"/>
    <property type="match status" value="1"/>
</dbReference>
<dbReference type="Pfam" id="PF09906">
    <property type="entry name" value="DUF2135"/>
    <property type="match status" value="1"/>
</dbReference>
<evidence type="ECO:0000313" key="4">
    <source>
        <dbReference type="Proteomes" id="UP001597319"/>
    </source>
</evidence>
<dbReference type="Pfam" id="PF08487">
    <property type="entry name" value="VIT"/>
    <property type="match status" value="1"/>
</dbReference>
<evidence type="ECO:0000313" key="3">
    <source>
        <dbReference type="EMBL" id="MFD2565334.1"/>
    </source>
</evidence>
<dbReference type="EMBL" id="JBHULE010000035">
    <property type="protein sequence ID" value="MFD2565334.1"/>
    <property type="molecule type" value="Genomic_DNA"/>
</dbReference>
<comment type="caution">
    <text evidence="3">The sequence shown here is derived from an EMBL/GenBank/DDBJ whole genome shotgun (WGS) entry which is preliminary data.</text>
</comment>
<keyword evidence="4" id="KW-1185">Reference proteome</keyword>
<feature type="chain" id="PRO_5046244249" evidence="1">
    <location>
        <begin position="20"/>
        <end position="1089"/>
    </location>
</feature>